<sequence length="93" mass="10677">MAALGGFSSFDFKDKRHEPPISQSWPGLFRWMKFLVKTYMSPSYTEDEDKRRGLLEIVASALYFITQDDTTRSIVFATPGVVELATHLWLSDK</sequence>
<gene>
    <name evidence="1" type="ORF">EVG20_g7446</name>
</gene>
<dbReference type="EMBL" id="SEOQ01000567">
    <property type="protein sequence ID" value="TFY60357.1"/>
    <property type="molecule type" value="Genomic_DNA"/>
</dbReference>
<reference evidence="1 2" key="1">
    <citation type="submission" date="2019-02" db="EMBL/GenBank/DDBJ databases">
        <title>Genome sequencing of the rare red list fungi Dentipellis fragilis.</title>
        <authorList>
            <person name="Buettner E."/>
            <person name="Kellner H."/>
        </authorList>
    </citation>
    <scope>NUCLEOTIDE SEQUENCE [LARGE SCALE GENOMIC DNA]</scope>
    <source>
        <strain evidence="1 2">DSM 105465</strain>
    </source>
</reference>
<evidence type="ECO:0000313" key="2">
    <source>
        <dbReference type="Proteomes" id="UP000298327"/>
    </source>
</evidence>
<dbReference type="Proteomes" id="UP000298327">
    <property type="component" value="Unassembled WGS sequence"/>
</dbReference>
<name>A0A4Y9YFL5_9AGAM</name>
<keyword evidence="2" id="KW-1185">Reference proteome</keyword>
<comment type="caution">
    <text evidence="1">The sequence shown here is derived from an EMBL/GenBank/DDBJ whole genome shotgun (WGS) entry which is preliminary data.</text>
</comment>
<protein>
    <submittedName>
        <fullName evidence="1">Uncharacterized protein</fullName>
    </submittedName>
</protein>
<dbReference type="AlphaFoldDB" id="A0A4Y9YFL5"/>
<accession>A0A4Y9YFL5</accession>
<proteinExistence type="predicted"/>
<evidence type="ECO:0000313" key="1">
    <source>
        <dbReference type="EMBL" id="TFY60357.1"/>
    </source>
</evidence>
<organism evidence="1 2">
    <name type="scientific">Dentipellis fragilis</name>
    <dbReference type="NCBI Taxonomy" id="205917"/>
    <lineage>
        <taxon>Eukaryota</taxon>
        <taxon>Fungi</taxon>
        <taxon>Dikarya</taxon>
        <taxon>Basidiomycota</taxon>
        <taxon>Agaricomycotina</taxon>
        <taxon>Agaricomycetes</taxon>
        <taxon>Russulales</taxon>
        <taxon>Hericiaceae</taxon>
        <taxon>Dentipellis</taxon>
    </lineage>
</organism>